<dbReference type="InterPro" id="IPR006075">
    <property type="entry name" value="Asn/Gln-tRNA_Trfase_suB/E_cat"/>
</dbReference>
<evidence type="ECO:0000256" key="10">
    <source>
        <dbReference type="HAMAP-Rule" id="MF_03147"/>
    </source>
</evidence>
<evidence type="ECO:0000256" key="9">
    <source>
        <dbReference type="ARBA" id="ARBA00047913"/>
    </source>
</evidence>
<keyword evidence="4 10" id="KW-0547">Nucleotide-binding</keyword>
<evidence type="ECO:0000256" key="6">
    <source>
        <dbReference type="ARBA" id="ARBA00022917"/>
    </source>
</evidence>
<feature type="region of interest" description="Disordered" evidence="11">
    <location>
        <begin position="534"/>
        <end position="553"/>
    </location>
</feature>
<dbReference type="InterPro" id="IPR017958">
    <property type="entry name" value="Gln-tRNA_amidoTrfase_suB_CS"/>
</dbReference>
<sequence>MAASVKMFGVRILSAKETQIWVKSRTVHLLFFRCCRFKTTSTTLNPRPNRLLNDSSEWESVIGLEIHAQIASKSKLFSASKVQFMAPPNSLVSHFDAALPGTLPVLNKRCVEAGVMTALALSCNINRRSLFDRKHYFYADLPSGYQITQQRAPIATDGQLTFTLFNEQQRLEPTRHCVRIKQIQIEQDSGKSLHDDVNHETLVDLNRAGVGLMEIVTEPDLSSALEAAAMVRELQLILQCIGTCDGRMDQGSLRVDANVSVNRPGNPPGVRAEVKNINSIRFVKNAIDFEIARQIELLENGQEVAAETRSFDLRLGETVSMRDKEGRLDYRFMPEPNLPPLILYDNSTIHTASDARSVVNIDEVKGRLPELPEAKRERLVKDYGIRLESAVKLVNEDGLVDFFEAVISQNSNRDPKKIVNWLETGLLKNLNDYDLPVSKSPVDPSKLGELYDLMTDGTISANIGKRLTAEIFQGDSRPITQIIHEKGWAQITDRQELSQLCEQVLANNQKLVDSYMAGNTKVINRLMGEVKKMTQGRADPATTRQILSDKLTR</sequence>
<dbReference type="NCBIfam" id="NF004012">
    <property type="entry name" value="PRK05477.1-2"/>
    <property type="match status" value="1"/>
</dbReference>
<evidence type="ECO:0000259" key="12">
    <source>
        <dbReference type="SMART" id="SM00845"/>
    </source>
</evidence>
<dbReference type="InterPro" id="IPR018027">
    <property type="entry name" value="Asn/Gln_amidotransferase"/>
</dbReference>
<dbReference type="GO" id="GO:0032543">
    <property type="term" value="P:mitochondrial translation"/>
    <property type="evidence" value="ECO:0007669"/>
    <property type="project" value="UniProtKB-UniRule"/>
</dbReference>
<dbReference type="GO" id="GO:0050567">
    <property type="term" value="F:glutaminyl-tRNA synthase (glutamine-hydrolyzing) activity"/>
    <property type="evidence" value="ECO:0007669"/>
    <property type="project" value="UniProtKB-UniRule"/>
</dbReference>
<dbReference type="InterPro" id="IPR004413">
    <property type="entry name" value="GatB"/>
</dbReference>
<evidence type="ECO:0000256" key="8">
    <source>
        <dbReference type="ARBA" id="ARBA00047380"/>
    </source>
</evidence>
<evidence type="ECO:0000256" key="5">
    <source>
        <dbReference type="ARBA" id="ARBA00022840"/>
    </source>
</evidence>
<dbReference type="GO" id="GO:0070681">
    <property type="term" value="P:glutaminyl-tRNAGln biosynthesis via transamidation"/>
    <property type="evidence" value="ECO:0007669"/>
    <property type="project" value="UniProtKB-UniRule"/>
</dbReference>
<dbReference type="KEGG" id="aplc:110980433"/>
<dbReference type="Gene3D" id="1.10.150.380">
    <property type="entry name" value="GatB domain, N-terminal subdomain"/>
    <property type="match status" value="1"/>
</dbReference>
<comment type="subunit">
    <text evidence="2">Heterotrimer of A, B and C subunits.</text>
</comment>
<dbReference type="PANTHER" id="PTHR11659:SF0">
    <property type="entry name" value="GLUTAMYL-TRNA(GLN) AMIDOTRANSFERASE SUBUNIT B, MITOCHONDRIAL"/>
    <property type="match status" value="1"/>
</dbReference>
<name>A0A8B7YHR8_ACAPL</name>
<dbReference type="Pfam" id="PF02934">
    <property type="entry name" value="GatB_N"/>
    <property type="match status" value="1"/>
</dbReference>
<dbReference type="GO" id="GO:0005524">
    <property type="term" value="F:ATP binding"/>
    <property type="evidence" value="ECO:0007669"/>
    <property type="project" value="UniProtKB-KW"/>
</dbReference>
<comment type="subunit">
    <text evidence="10">Subunit of the heterotrimeric GatCAB amidotransferase (AdT) complex, composed of A, B and C subunits.</text>
</comment>
<keyword evidence="10" id="KW-0496">Mitochondrion</keyword>
<evidence type="ECO:0000313" key="13">
    <source>
        <dbReference type="Proteomes" id="UP000694845"/>
    </source>
</evidence>
<keyword evidence="6 10" id="KW-0648">Protein biosynthesis</keyword>
<evidence type="ECO:0000256" key="11">
    <source>
        <dbReference type="SAM" id="MobiDB-lite"/>
    </source>
</evidence>
<evidence type="ECO:0000313" key="14">
    <source>
        <dbReference type="RefSeq" id="XP_022092794.1"/>
    </source>
</evidence>
<evidence type="ECO:0000256" key="1">
    <source>
        <dbReference type="ARBA" id="ARBA00005306"/>
    </source>
</evidence>
<dbReference type="InterPro" id="IPR042114">
    <property type="entry name" value="GatB_C_1"/>
</dbReference>
<evidence type="ECO:0000256" key="4">
    <source>
        <dbReference type="ARBA" id="ARBA00022741"/>
    </source>
</evidence>
<keyword evidence="13" id="KW-1185">Reference proteome</keyword>
<dbReference type="InterPro" id="IPR017959">
    <property type="entry name" value="Asn/Gln-tRNA_amidoTrfase_suB/E"/>
</dbReference>
<dbReference type="OrthoDB" id="1722066at2759"/>
<dbReference type="SUPFAM" id="SSF55931">
    <property type="entry name" value="Glutamine synthetase/guanido kinase"/>
    <property type="match status" value="1"/>
</dbReference>
<dbReference type="SMART" id="SM00845">
    <property type="entry name" value="GatB_Yqey"/>
    <property type="match status" value="1"/>
</dbReference>
<comment type="subcellular location">
    <subcellularLocation>
        <location evidence="10">Mitochondrion</location>
    </subcellularLocation>
</comment>
<evidence type="ECO:0000256" key="3">
    <source>
        <dbReference type="ARBA" id="ARBA00022598"/>
    </source>
</evidence>
<dbReference type="EC" id="6.3.5.-" evidence="10"/>
<dbReference type="RefSeq" id="XP_022092794.1">
    <property type="nucleotide sequence ID" value="XM_022237102.1"/>
</dbReference>
<organism evidence="13 14">
    <name type="scientific">Acanthaster planci</name>
    <name type="common">Crown-of-thorns starfish</name>
    <dbReference type="NCBI Taxonomy" id="133434"/>
    <lineage>
        <taxon>Eukaryota</taxon>
        <taxon>Metazoa</taxon>
        <taxon>Echinodermata</taxon>
        <taxon>Eleutherozoa</taxon>
        <taxon>Asterozoa</taxon>
        <taxon>Asteroidea</taxon>
        <taxon>Valvatacea</taxon>
        <taxon>Valvatida</taxon>
        <taxon>Acanthasteridae</taxon>
        <taxon>Acanthaster</taxon>
    </lineage>
</organism>
<evidence type="ECO:0000256" key="2">
    <source>
        <dbReference type="ARBA" id="ARBA00011123"/>
    </source>
</evidence>
<reference evidence="14" key="1">
    <citation type="submission" date="2025-08" db="UniProtKB">
        <authorList>
            <consortium name="RefSeq"/>
        </authorList>
    </citation>
    <scope>IDENTIFICATION</scope>
</reference>
<comment type="similarity">
    <text evidence="1 10">Belongs to the GatB/GatE family. GatB subfamily.</text>
</comment>
<keyword evidence="5 10" id="KW-0067">ATP-binding</keyword>
<dbReference type="InterPro" id="IPR023168">
    <property type="entry name" value="GatB_Yqey_C_2"/>
</dbReference>
<gene>
    <name evidence="14" type="primary">LOC110980433</name>
</gene>
<dbReference type="Pfam" id="PF02637">
    <property type="entry name" value="GatB_Yqey"/>
    <property type="match status" value="1"/>
</dbReference>
<comment type="function">
    <text evidence="7">Allows the formation of correctly charged Asn-tRNA(Asn) or Gln-tRNA(Gln) through the transamidation of misacylated Asp-tRNA(Asn) or Glu-tRNA(Gln) in organisms which lack either or both of asparaginyl-tRNA or glutaminyl-tRNA synthetases. The reaction takes place in the presence of glutamine and ATP through an activated phospho-Asp-tRNA(Asn) or phospho-Glu-tRNA(Gln).</text>
</comment>
<comment type="function">
    <text evidence="10">Allows the formation of correctly charged Gln-tRNA(Gln) through the transamidation of misacylated Glu-tRNA(Gln) in the mitochondria. The reaction takes place in the presence of glutamine and ATP through an activated gamma-phospho-Glu-tRNA(Gln).</text>
</comment>
<dbReference type="GO" id="GO:0030956">
    <property type="term" value="C:glutamyl-tRNA(Gln) amidotransferase complex"/>
    <property type="evidence" value="ECO:0007669"/>
    <property type="project" value="UniProtKB-UniRule"/>
</dbReference>
<keyword evidence="3 10" id="KW-0436">Ligase</keyword>
<proteinExistence type="inferred from homology"/>
<dbReference type="Gene3D" id="1.10.10.410">
    <property type="match status" value="1"/>
</dbReference>
<dbReference type="AlphaFoldDB" id="A0A8B7YHR8"/>
<accession>A0A8B7YHR8</accession>
<dbReference type="HAMAP" id="MF_00121">
    <property type="entry name" value="GatB"/>
    <property type="match status" value="1"/>
</dbReference>
<dbReference type="GO" id="GO:0005739">
    <property type="term" value="C:mitochondrion"/>
    <property type="evidence" value="ECO:0007669"/>
    <property type="project" value="UniProtKB-SubCell"/>
</dbReference>
<dbReference type="FunFam" id="1.10.10.410:FF:000001">
    <property type="entry name" value="Aspartyl/glutamyl-tRNA(Asn/Gln) amidotransferase subunit B"/>
    <property type="match status" value="1"/>
</dbReference>
<dbReference type="PANTHER" id="PTHR11659">
    <property type="entry name" value="GLUTAMYL-TRNA GLN AMIDOTRANSFERASE SUBUNIT B MITOCHONDRIAL AND PROKARYOTIC PET112-RELATED"/>
    <property type="match status" value="1"/>
</dbReference>
<dbReference type="PROSITE" id="PS01234">
    <property type="entry name" value="GATB"/>
    <property type="match status" value="1"/>
</dbReference>
<dbReference type="CTD" id="5188"/>
<feature type="domain" description="Asn/Gln amidotransferase" evidence="12">
    <location>
        <begin position="401"/>
        <end position="551"/>
    </location>
</feature>
<protein>
    <recommendedName>
        <fullName evidence="10">Glutamyl-tRNA(Gln) amidotransferase subunit B, mitochondrial</fullName>
        <shortName evidence="10">Glu-AdT subunit B</shortName>
        <ecNumber evidence="10">6.3.5.-</ecNumber>
    </recommendedName>
</protein>
<dbReference type="InterPro" id="IPR003789">
    <property type="entry name" value="Asn/Gln_tRNA_amidoTrase-B-like"/>
</dbReference>
<evidence type="ECO:0000256" key="7">
    <source>
        <dbReference type="ARBA" id="ARBA00024799"/>
    </source>
</evidence>
<dbReference type="GeneID" id="110980433"/>
<dbReference type="InterPro" id="IPR014746">
    <property type="entry name" value="Gln_synth/guanido_kin_cat_dom"/>
</dbReference>
<dbReference type="NCBIfam" id="NF004014">
    <property type="entry name" value="PRK05477.1-4"/>
    <property type="match status" value="1"/>
</dbReference>
<dbReference type="NCBIfam" id="TIGR00133">
    <property type="entry name" value="gatB"/>
    <property type="match status" value="1"/>
</dbReference>
<comment type="catalytic activity">
    <reaction evidence="9 10">
        <text>L-glutamyl-tRNA(Gln) + L-glutamine + ATP + H2O = L-glutaminyl-tRNA(Gln) + L-glutamate + ADP + phosphate + H(+)</text>
        <dbReference type="Rhea" id="RHEA:17521"/>
        <dbReference type="Rhea" id="RHEA-COMP:9681"/>
        <dbReference type="Rhea" id="RHEA-COMP:9684"/>
        <dbReference type="ChEBI" id="CHEBI:15377"/>
        <dbReference type="ChEBI" id="CHEBI:15378"/>
        <dbReference type="ChEBI" id="CHEBI:29985"/>
        <dbReference type="ChEBI" id="CHEBI:30616"/>
        <dbReference type="ChEBI" id="CHEBI:43474"/>
        <dbReference type="ChEBI" id="CHEBI:58359"/>
        <dbReference type="ChEBI" id="CHEBI:78520"/>
        <dbReference type="ChEBI" id="CHEBI:78521"/>
        <dbReference type="ChEBI" id="CHEBI:456216"/>
    </reaction>
</comment>
<comment type="catalytic activity">
    <reaction evidence="8">
        <text>L-aspartyl-tRNA(Asn) + L-glutamine + ATP + H2O = L-asparaginyl-tRNA(Asn) + L-glutamate + ADP + phosphate + 2 H(+)</text>
        <dbReference type="Rhea" id="RHEA:14513"/>
        <dbReference type="Rhea" id="RHEA-COMP:9674"/>
        <dbReference type="Rhea" id="RHEA-COMP:9677"/>
        <dbReference type="ChEBI" id="CHEBI:15377"/>
        <dbReference type="ChEBI" id="CHEBI:15378"/>
        <dbReference type="ChEBI" id="CHEBI:29985"/>
        <dbReference type="ChEBI" id="CHEBI:30616"/>
        <dbReference type="ChEBI" id="CHEBI:43474"/>
        <dbReference type="ChEBI" id="CHEBI:58359"/>
        <dbReference type="ChEBI" id="CHEBI:78515"/>
        <dbReference type="ChEBI" id="CHEBI:78516"/>
        <dbReference type="ChEBI" id="CHEBI:456216"/>
    </reaction>
</comment>
<dbReference type="SUPFAM" id="SSF89095">
    <property type="entry name" value="GatB/YqeY motif"/>
    <property type="match status" value="1"/>
</dbReference>
<dbReference type="Proteomes" id="UP000694845">
    <property type="component" value="Unplaced"/>
</dbReference>